<dbReference type="AlphaFoldDB" id="A0A480ALC1"/>
<gene>
    <name evidence="1" type="ORF">AQPW35_02780</name>
</gene>
<dbReference type="InterPro" id="IPR022265">
    <property type="entry name" value="CHP03790"/>
</dbReference>
<reference evidence="2" key="1">
    <citation type="submission" date="2019-03" db="EMBL/GenBank/DDBJ databases">
        <title>Aquabacterium pictum sp.nov., the first bacteriochlorophyll a-containing freshwater bacterium in the genus Aquabacterium of the class Betaproteobacteria.</title>
        <authorList>
            <person name="Hirose S."/>
            <person name="Tank M."/>
            <person name="Hara E."/>
            <person name="Tamaki H."/>
            <person name="Takaichi S."/>
            <person name="Haruta S."/>
            <person name="Hanada S."/>
        </authorList>
    </citation>
    <scope>NUCLEOTIDE SEQUENCE [LARGE SCALE GENOMIC DNA]</scope>
    <source>
        <strain evidence="2">W35</strain>
    </source>
</reference>
<protein>
    <recommendedName>
        <fullName evidence="3">TIGR03790 family protein</fullName>
    </recommendedName>
</protein>
<dbReference type="NCBIfam" id="TIGR03790">
    <property type="entry name" value="TIGR03790 family protein"/>
    <property type="match status" value="1"/>
</dbReference>
<name>A0A480ALC1_9BURK</name>
<evidence type="ECO:0008006" key="3">
    <source>
        <dbReference type="Google" id="ProtNLM"/>
    </source>
</evidence>
<keyword evidence="2" id="KW-1185">Reference proteome</keyword>
<comment type="caution">
    <text evidence="1">The sequence shown here is derived from an EMBL/GenBank/DDBJ whole genome shotgun (WGS) entry which is preliminary data.</text>
</comment>
<evidence type="ECO:0000313" key="1">
    <source>
        <dbReference type="EMBL" id="GCL61197.1"/>
    </source>
</evidence>
<dbReference type="EMBL" id="BJCL01000001">
    <property type="protein sequence ID" value="GCL61197.1"/>
    <property type="molecule type" value="Genomic_DNA"/>
</dbReference>
<dbReference type="Proteomes" id="UP000301751">
    <property type="component" value="Unassembled WGS sequence"/>
</dbReference>
<organism evidence="1 2">
    <name type="scientific">Pseudaquabacterium pictum</name>
    <dbReference type="NCBI Taxonomy" id="2315236"/>
    <lineage>
        <taxon>Bacteria</taxon>
        <taxon>Pseudomonadati</taxon>
        <taxon>Pseudomonadota</taxon>
        <taxon>Betaproteobacteria</taxon>
        <taxon>Burkholderiales</taxon>
        <taxon>Sphaerotilaceae</taxon>
        <taxon>Pseudaquabacterium</taxon>
    </lineage>
</organism>
<evidence type="ECO:0000313" key="2">
    <source>
        <dbReference type="Proteomes" id="UP000301751"/>
    </source>
</evidence>
<proteinExistence type="predicted"/>
<accession>A0A480ALC1</accession>
<sequence>MYNQGMPPVAACRRRTARDRPWWSALAAALLGTLSPVADAAGTALLTLTLPRASLQAVDLAVLVAEGDALSEAVALAYQQARGIPAANIIRVPVPTGSDSISDSDFATLKTAIDAQMPAGVQASLVTWTQPSRVQGAGCAMGITSALAFGYNPVLCGGCARTQASAYFDTDTTRPWTDLRLRPAMMLGAATLEQAQALIARGLAAEGSVPTGTGWLVRTADAARSVRWTDYPALPSQWSAVPGLSLRYLDASAATSPQEVTGQADLLFYFTGAARLAQLASNRFLPGAVADHLTSFGGFLPGGKGQMTATAWLAAGATASYGTVEEPCNHPDKFPRASVLIEHYLRGATVLEAYWKSVAWPGQGLFVGDPLARPWAHTPAATVEGDVLVVRTRSLRRLTTYQVQLQPAGSSQWRLLDSLSAGQPRPVVWRIPLPADAAGGRLRWLGPCPLRPVDRCVLAEG</sequence>